<dbReference type="PANTHER" id="PTHR43673:SF10">
    <property type="entry name" value="NADH DEHYDROGENASE_NAD(P)H NITROREDUCTASE XCC3605-RELATED"/>
    <property type="match status" value="1"/>
</dbReference>
<evidence type="ECO:0000313" key="5">
    <source>
        <dbReference type="EMBL" id="KON34085.1"/>
    </source>
</evidence>
<evidence type="ECO:0000259" key="4">
    <source>
        <dbReference type="Pfam" id="PF14512"/>
    </source>
</evidence>
<dbReference type="AlphaFoldDB" id="A0A0M0C0B4"/>
<reference evidence="5 6" key="1">
    <citation type="submission" date="2015-06" db="EMBL/GenBank/DDBJ databases">
        <title>New insights into the roles of widespread benthic archaea in carbon and nitrogen cycling.</title>
        <authorList>
            <person name="Lazar C.S."/>
            <person name="Baker B.J."/>
            <person name="Seitz K.W."/>
            <person name="Hyde A.S."/>
            <person name="Dick G.J."/>
            <person name="Hinrichs K.-U."/>
            <person name="Teske A.P."/>
        </authorList>
    </citation>
    <scope>NUCLEOTIDE SEQUENCE [LARGE SCALE GENOMIC DNA]</scope>
    <source>
        <strain evidence="5">SG8-32-1</strain>
    </source>
</reference>
<dbReference type="SUPFAM" id="SSF55469">
    <property type="entry name" value="FMN-dependent nitroreductase-like"/>
    <property type="match status" value="1"/>
</dbReference>
<protein>
    <submittedName>
        <fullName evidence="5">Nitroreductase</fullName>
    </submittedName>
</protein>
<dbReference type="CDD" id="cd02139">
    <property type="entry name" value="nitroreductase"/>
    <property type="match status" value="1"/>
</dbReference>
<dbReference type="InterPro" id="IPR000415">
    <property type="entry name" value="Nitroreductase-like"/>
</dbReference>
<dbReference type="Pfam" id="PF14512">
    <property type="entry name" value="TM1586_NiRdase"/>
    <property type="match status" value="1"/>
</dbReference>
<dbReference type="GO" id="GO:0016491">
    <property type="term" value="F:oxidoreductase activity"/>
    <property type="evidence" value="ECO:0007669"/>
    <property type="project" value="UniProtKB-KW"/>
</dbReference>
<comment type="caution">
    <text evidence="5">The sequence shown here is derived from an EMBL/GenBank/DDBJ whole genome shotgun (WGS) entry which is preliminary data.</text>
</comment>
<evidence type="ECO:0000313" key="6">
    <source>
        <dbReference type="Proteomes" id="UP000037237"/>
    </source>
</evidence>
<dbReference type="Pfam" id="PF00881">
    <property type="entry name" value="Nitroreductase"/>
    <property type="match status" value="1"/>
</dbReference>
<evidence type="ECO:0000256" key="2">
    <source>
        <dbReference type="ARBA" id="ARBA00023002"/>
    </source>
</evidence>
<comment type="similarity">
    <text evidence="1">Belongs to the nitroreductase family.</text>
</comment>
<proteinExistence type="inferred from homology"/>
<sequence length="170" mass="18962">MNVIDAIKKRNSVRNFLDKPIEEKKLRAVLEAGRVAPSAKNRQEWRFIIVKDHDVKRKIVEAAKGQSFVGEAPVIIVACAVDDGYVMTCGQLSYPIDVAIALDHISLAAVEVGLGTCWIGAFYENKVKEILGIPNGIRVVDLMPIGYPAIQTVKEKNRLSYDEIVKNEQW</sequence>
<keyword evidence="2" id="KW-0560">Oxidoreductase</keyword>
<evidence type="ECO:0000259" key="3">
    <source>
        <dbReference type="Pfam" id="PF00881"/>
    </source>
</evidence>
<feature type="domain" description="Putative nitroreductase TM1586" evidence="4">
    <location>
        <begin position="102"/>
        <end position="168"/>
    </location>
</feature>
<name>A0A0M0C0B4_9ARCH</name>
<dbReference type="Gene3D" id="3.40.109.10">
    <property type="entry name" value="NADH Oxidase"/>
    <property type="match status" value="1"/>
</dbReference>
<gene>
    <name evidence="5" type="ORF">AC477_00800</name>
</gene>
<evidence type="ECO:0000256" key="1">
    <source>
        <dbReference type="ARBA" id="ARBA00007118"/>
    </source>
</evidence>
<dbReference type="InterPro" id="IPR029479">
    <property type="entry name" value="Nitroreductase"/>
</dbReference>
<dbReference type="EMBL" id="LFWU01000014">
    <property type="protein sequence ID" value="KON34085.1"/>
    <property type="molecule type" value="Genomic_DNA"/>
</dbReference>
<feature type="domain" description="Nitroreductase" evidence="3">
    <location>
        <begin position="7"/>
        <end position="70"/>
    </location>
</feature>
<dbReference type="PANTHER" id="PTHR43673">
    <property type="entry name" value="NAD(P)H NITROREDUCTASE YDGI-RELATED"/>
    <property type="match status" value="1"/>
</dbReference>
<organism evidence="5 6">
    <name type="scientific">miscellaneous Crenarchaeota group-1 archaeon SG8-32-1</name>
    <dbReference type="NCBI Taxonomy" id="1685124"/>
    <lineage>
        <taxon>Archaea</taxon>
        <taxon>Candidatus Bathyarchaeota</taxon>
        <taxon>MCG-1</taxon>
    </lineage>
</organism>
<dbReference type="Proteomes" id="UP000037237">
    <property type="component" value="Unassembled WGS sequence"/>
</dbReference>
<accession>A0A0M0C0B4</accession>
<dbReference type="InterPro" id="IPR029478">
    <property type="entry name" value="TM1586_NiRdase"/>
</dbReference>